<evidence type="ECO:0000313" key="2">
    <source>
        <dbReference type="Proteomes" id="UP000193642"/>
    </source>
</evidence>
<name>A0A1Y2BUF2_9FUNG</name>
<evidence type="ECO:0000313" key="1">
    <source>
        <dbReference type="EMBL" id="ORY38363.1"/>
    </source>
</evidence>
<proteinExistence type="predicted"/>
<organism evidence="1 2">
    <name type="scientific">Rhizoclosmatium globosum</name>
    <dbReference type="NCBI Taxonomy" id="329046"/>
    <lineage>
        <taxon>Eukaryota</taxon>
        <taxon>Fungi</taxon>
        <taxon>Fungi incertae sedis</taxon>
        <taxon>Chytridiomycota</taxon>
        <taxon>Chytridiomycota incertae sedis</taxon>
        <taxon>Chytridiomycetes</taxon>
        <taxon>Chytridiales</taxon>
        <taxon>Chytriomycetaceae</taxon>
        <taxon>Rhizoclosmatium</taxon>
    </lineage>
</organism>
<reference evidence="1 2" key="1">
    <citation type="submission" date="2016-07" db="EMBL/GenBank/DDBJ databases">
        <title>Pervasive Adenine N6-methylation of Active Genes in Fungi.</title>
        <authorList>
            <consortium name="DOE Joint Genome Institute"/>
            <person name="Mondo S.J."/>
            <person name="Dannebaum R.O."/>
            <person name="Kuo R.C."/>
            <person name="Labutti K."/>
            <person name="Haridas S."/>
            <person name="Kuo A."/>
            <person name="Salamov A."/>
            <person name="Ahrendt S.R."/>
            <person name="Lipzen A."/>
            <person name="Sullivan W."/>
            <person name="Andreopoulos W.B."/>
            <person name="Clum A."/>
            <person name="Lindquist E."/>
            <person name="Daum C."/>
            <person name="Ramamoorthy G.K."/>
            <person name="Gryganskyi A."/>
            <person name="Culley D."/>
            <person name="Magnuson J.K."/>
            <person name="James T.Y."/>
            <person name="O'Malley M.A."/>
            <person name="Stajich J.E."/>
            <person name="Spatafora J.W."/>
            <person name="Visel A."/>
            <person name="Grigoriev I.V."/>
        </authorList>
    </citation>
    <scope>NUCLEOTIDE SEQUENCE [LARGE SCALE GENOMIC DNA]</scope>
    <source>
        <strain evidence="1 2">JEL800</strain>
    </source>
</reference>
<keyword evidence="2" id="KW-1185">Reference proteome</keyword>
<dbReference type="AlphaFoldDB" id="A0A1Y2BUF2"/>
<dbReference type="Proteomes" id="UP000193642">
    <property type="component" value="Unassembled WGS sequence"/>
</dbReference>
<comment type="caution">
    <text evidence="1">The sequence shown here is derived from an EMBL/GenBank/DDBJ whole genome shotgun (WGS) entry which is preliminary data.</text>
</comment>
<dbReference type="EMBL" id="MCGO01000044">
    <property type="protein sequence ID" value="ORY38363.1"/>
    <property type="molecule type" value="Genomic_DNA"/>
</dbReference>
<gene>
    <name evidence="1" type="ORF">BCR33DRAFT_720729</name>
</gene>
<sequence>MQPEHKEINEKTDIKASMFQLIPSHQHPLKLEHQRTRTCLSLEPPVPRLVLPNVSTA</sequence>
<accession>A0A1Y2BUF2</accession>
<protein>
    <submittedName>
        <fullName evidence="1">Uncharacterized protein</fullName>
    </submittedName>
</protein>